<evidence type="ECO:0000313" key="3">
    <source>
        <dbReference type="Proteomes" id="UP001189429"/>
    </source>
</evidence>
<name>A0ABN9V3J9_9DINO</name>
<comment type="caution">
    <text evidence="2">The sequence shown here is derived from an EMBL/GenBank/DDBJ whole genome shotgun (WGS) entry which is preliminary data.</text>
</comment>
<sequence>MMWHVKSHRLALPIDYFLTSAVVAEGGMRLHGPDPRGPVERMTSNSLEAITTMVEIAEFFAFEAGRTLLSHGDVGHYFFVVHEGVLQVTPSVGHASPLKSSPGGGTRLLTSGDCHGGSAVLFSGSQSETVVATEASGVWGIRGDTFRKVLSDDAMQHYEKNYGFLDSIRLFDGFSARQKQQLGKLALFSEVHEAGSLVQLQGEEVRAIRFVKEGALSVFSGLEVDDAGCAVPGSGSRVSRLSPGDSFGKSAALYGMGDSRISVLCDARSELLCIGVGELRQVLGADLSRALERSFVLACVEKSPFLSQFTLPQRRRIAEAMVIKDYQASQKLDVGGLEGFIILLSGDISGTDEGSDLHLDRGQVRESFNMGEYLDDFPRERSHSSDSLPDTPKRSSIPLPSFGLLMKEEIDALASDRGGEGGSLRAGPQGARIATITEKELMSVLRELGMCSIWEGSSREAMEHARRVQAVQK</sequence>
<protein>
    <recommendedName>
        <fullName evidence="1">Cyclic nucleotide-binding domain-containing protein</fullName>
    </recommendedName>
</protein>
<feature type="non-terminal residue" evidence="2">
    <location>
        <position position="473"/>
    </location>
</feature>
<dbReference type="Gene3D" id="2.60.120.10">
    <property type="entry name" value="Jelly Rolls"/>
    <property type="match status" value="2"/>
</dbReference>
<dbReference type="PANTHER" id="PTHR23011">
    <property type="entry name" value="CYCLIC NUCLEOTIDE-BINDING DOMAIN CONTAINING PROTEIN"/>
    <property type="match status" value="1"/>
</dbReference>
<dbReference type="SUPFAM" id="SSF51206">
    <property type="entry name" value="cAMP-binding domain-like"/>
    <property type="match status" value="2"/>
</dbReference>
<dbReference type="Proteomes" id="UP001189429">
    <property type="component" value="Unassembled WGS sequence"/>
</dbReference>
<dbReference type="Pfam" id="PF00027">
    <property type="entry name" value="cNMP_binding"/>
    <property type="match status" value="1"/>
</dbReference>
<accession>A0ABN9V3J9</accession>
<dbReference type="InterPro" id="IPR000595">
    <property type="entry name" value="cNMP-bd_dom"/>
</dbReference>
<proteinExistence type="predicted"/>
<gene>
    <name evidence="2" type="ORF">PCOR1329_LOCUS54210</name>
</gene>
<evidence type="ECO:0000313" key="2">
    <source>
        <dbReference type="EMBL" id="CAK0867215.1"/>
    </source>
</evidence>
<dbReference type="PROSITE" id="PS50042">
    <property type="entry name" value="CNMP_BINDING_3"/>
    <property type="match status" value="2"/>
</dbReference>
<keyword evidence="3" id="KW-1185">Reference proteome</keyword>
<organism evidence="2 3">
    <name type="scientific">Prorocentrum cordatum</name>
    <dbReference type="NCBI Taxonomy" id="2364126"/>
    <lineage>
        <taxon>Eukaryota</taxon>
        <taxon>Sar</taxon>
        <taxon>Alveolata</taxon>
        <taxon>Dinophyceae</taxon>
        <taxon>Prorocentrales</taxon>
        <taxon>Prorocentraceae</taxon>
        <taxon>Prorocentrum</taxon>
    </lineage>
</organism>
<feature type="domain" description="Cyclic nucleotide-binding" evidence="1">
    <location>
        <begin position="38"/>
        <end position="167"/>
    </location>
</feature>
<reference evidence="2" key="1">
    <citation type="submission" date="2023-10" db="EMBL/GenBank/DDBJ databases">
        <authorList>
            <person name="Chen Y."/>
            <person name="Shah S."/>
            <person name="Dougan E. K."/>
            <person name="Thang M."/>
            <person name="Chan C."/>
        </authorList>
    </citation>
    <scope>NUCLEOTIDE SEQUENCE [LARGE SCALE GENOMIC DNA]</scope>
</reference>
<feature type="domain" description="Cyclic nucleotide-binding" evidence="1">
    <location>
        <begin position="170"/>
        <end position="284"/>
    </location>
</feature>
<dbReference type="EMBL" id="CAUYUJ010016619">
    <property type="protein sequence ID" value="CAK0867215.1"/>
    <property type="molecule type" value="Genomic_DNA"/>
</dbReference>
<dbReference type="SMART" id="SM00100">
    <property type="entry name" value="cNMP"/>
    <property type="match status" value="2"/>
</dbReference>
<dbReference type="CDD" id="cd00038">
    <property type="entry name" value="CAP_ED"/>
    <property type="match status" value="2"/>
</dbReference>
<dbReference type="PANTHER" id="PTHR23011:SF28">
    <property type="entry name" value="CYCLIC NUCLEOTIDE-BINDING DOMAIN CONTAINING PROTEIN"/>
    <property type="match status" value="1"/>
</dbReference>
<dbReference type="InterPro" id="IPR018490">
    <property type="entry name" value="cNMP-bd_dom_sf"/>
</dbReference>
<evidence type="ECO:0000259" key="1">
    <source>
        <dbReference type="PROSITE" id="PS50042"/>
    </source>
</evidence>
<dbReference type="InterPro" id="IPR014710">
    <property type="entry name" value="RmlC-like_jellyroll"/>
</dbReference>